<protein>
    <recommendedName>
        <fullName evidence="8">SAM-dependent chlorinase/fluorinase</fullName>
    </recommendedName>
</protein>
<dbReference type="InterPro" id="IPR046469">
    <property type="entry name" value="SAM_HAT_N"/>
</dbReference>
<evidence type="ECO:0008006" key="8">
    <source>
        <dbReference type="Google" id="ProtNLM"/>
    </source>
</evidence>
<keyword evidence="1" id="KW-0949">S-adenosyl-L-methionine</keyword>
<dbReference type="SUPFAM" id="SSF102522">
    <property type="entry name" value="Bacterial fluorinating enzyme, N-terminal domain"/>
    <property type="match status" value="1"/>
</dbReference>
<dbReference type="Gene3D" id="3.40.50.10790">
    <property type="entry name" value="S-adenosyl-l-methionine hydroxide adenosyltransferase, N-terminal"/>
    <property type="match status" value="1"/>
</dbReference>
<evidence type="ECO:0000259" key="5">
    <source>
        <dbReference type="Pfam" id="PF20257"/>
    </source>
</evidence>
<dbReference type="InterPro" id="IPR046470">
    <property type="entry name" value="SAM_HAT_C"/>
</dbReference>
<dbReference type="PANTHER" id="PTHR35092">
    <property type="entry name" value="CHLORINASE MJ1651"/>
    <property type="match status" value="1"/>
</dbReference>
<reference evidence="6 7" key="1">
    <citation type="submission" date="2019-01" db="EMBL/GenBank/DDBJ databases">
        <title>Coherence of Microcystis species and biogeography revealed through population genomics.</title>
        <authorList>
            <person name="Perez-Carrascal O.M."/>
            <person name="Terrat Y."/>
            <person name="Giani A."/>
            <person name="Fortin N."/>
            <person name="Tromas N."/>
            <person name="Shapiro B.J."/>
        </authorList>
    </citation>
    <scope>NUCLEOTIDE SEQUENCE [LARGE SCALE GENOMIC DNA]</scope>
    <source>
        <strain evidence="6">Mw_QC_S_20081001_S30D</strain>
    </source>
</reference>
<dbReference type="SUPFAM" id="SSF101852">
    <property type="entry name" value="Bacterial fluorinating enzyme, C-terminal domain"/>
    <property type="match status" value="1"/>
</dbReference>
<comment type="caution">
    <text evidence="6">The sequence shown here is derived from an EMBL/GenBank/DDBJ whole genome shotgun (WGS) entry which is preliminary data.</text>
</comment>
<organism evidence="6 7">
    <name type="scientific">Microcystis wesenbergii Mw_QC_S_20081001_S30D</name>
    <dbReference type="NCBI Taxonomy" id="2486245"/>
    <lineage>
        <taxon>Bacteria</taxon>
        <taxon>Bacillati</taxon>
        <taxon>Cyanobacteriota</taxon>
        <taxon>Cyanophyceae</taxon>
        <taxon>Oscillatoriophycideae</taxon>
        <taxon>Chroococcales</taxon>
        <taxon>Microcystaceae</taxon>
        <taxon>Microcystis</taxon>
    </lineage>
</organism>
<evidence type="ECO:0000313" key="6">
    <source>
        <dbReference type="EMBL" id="TRU94674.1"/>
    </source>
</evidence>
<evidence type="ECO:0000313" key="7">
    <source>
        <dbReference type="Proteomes" id="UP000320523"/>
    </source>
</evidence>
<evidence type="ECO:0000256" key="2">
    <source>
        <dbReference type="ARBA" id="ARBA00024035"/>
    </source>
</evidence>
<dbReference type="InterPro" id="IPR023228">
    <property type="entry name" value="SAM_OH_AdoTrfase_N_sf"/>
</dbReference>
<dbReference type="Proteomes" id="UP000320523">
    <property type="component" value="Unassembled WGS sequence"/>
</dbReference>
<dbReference type="Gene3D" id="2.40.30.90">
    <property type="entry name" value="Bacterial fluorinating enzyme like"/>
    <property type="match status" value="1"/>
</dbReference>
<dbReference type="Pfam" id="PF01887">
    <property type="entry name" value="SAM_HAT_N"/>
    <property type="match status" value="1"/>
</dbReference>
<dbReference type="InterPro" id="IPR002747">
    <property type="entry name" value="SAM_OH_AdoTrfase"/>
</dbReference>
<feature type="region of interest" description="Disordered" evidence="3">
    <location>
        <begin position="262"/>
        <end position="283"/>
    </location>
</feature>
<dbReference type="AlphaFoldDB" id="A0A552JGV2"/>
<gene>
    <name evidence="6" type="ORF">EWV75_15440</name>
</gene>
<evidence type="ECO:0000259" key="4">
    <source>
        <dbReference type="Pfam" id="PF01887"/>
    </source>
</evidence>
<name>A0A552JGV2_9CHRO</name>
<feature type="compositionally biased region" description="Basic and acidic residues" evidence="3">
    <location>
        <begin position="262"/>
        <end position="272"/>
    </location>
</feature>
<dbReference type="InterPro" id="IPR023227">
    <property type="entry name" value="SAM_OH_AdoTrfase_C_sf"/>
</dbReference>
<dbReference type="Pfam" id="PF20257">
    <property type="entry name" value="SAM_HAT_C"/>
    <property type="match status" value="1"/>
</dbReference>
<dbReference type="EMBL" id="SFAT01000152">
    <property type="protein sequence ID" value="TRU94674.1"/>
    <property type="molecule type" value="Genomic_DNA"/>
</dbReference>
<accession>A0A552JGV2</accession>
<evidence type="ECO:0000256" key="3">
    <source>
        <dbReference type="SAM" id="MobiDB-lite"/>
    </source>
</evidence>
<feature type="domain" description="S-adenosyl-l-methionine hydroxide adenosyltransferase N-terminal" evidence="4">
    <location>
        <begin position="7"/>
        <end position="153"/>
    </location>
</feature>
<sequence length="283" mass="30793">MTEQALITLTSDFGLRDGYVGMIKGVIAGIAPYARTIDLNHQISPQDLYAGRFVLLNAYQYFPQGTIHLAVIDPGVGSKRRGVGIRFAGGYLVGPDNGLFSGILSQSPAISAVNINNSFYWRTPNPSTTFHGRDIFAPVAAYLARGVPLEMLGEIIDPDSLQQLAIAVPQIEEDKIRGQIQYIDIFGNLISNIPDYLLEGKNWSVQLGPKIIPAKNTYSDVTWGEIVAFIGSHGGIEIAVNSGSAQKQLHLNIGDAIEVRIDRSQESGDRSQETPSQEIGVRR</sequence>
<dbReference type="PANTHER" id="PTHR35092:SF1">
    <property type="entry name" value="CHLORINASE MJ1651"/>
    <property type="match status" value="1"/>
</dbReference>
<comment type="similarity">
    <text evidence="2">Belongs to the SAM hydrolase / SAM-dependent halogenase family.</text>
</comment>
<feature type="domain" description="S-adenosyl-l-methionine hydroxide adenosyltransferase C-terminal" evidence="5">
    <location>
        <begin position="178"/>
        <end position="258"/>
    </location>
</feature>
<proteinExistence type="inferred from homology"/>
<dbReference type="PIRSF" id="PIRSF006779">
    <property type="entry name" value="UCP006779"/>
    <property type="match status" value="1"/>
</dbReference>
<evidence type="ECO:0000256" key="1">
    <source>
        <dbReference type="ARBA" id="ARBA00022691"/>
    </source>
</evidence>